<name>A0A4Z1KJP7_9HELO</name>
<evidence type="ECO:0000313" key="2">
    <source>
        <dbReference type="Proteomes" id="UP000297280"/>
    </source>
</evidence>
<organism evidence="1 2">
    <name type="scientific">Botrytis porri</name>
    <dbReference type="NCBI Taxonomy" id="87229"/>
    <lineage>
        <taxon>Eukaryota</taxon>
        <taxon>Fungi</taxon>
        <taxon>Dikarya</taxon>
        <taxon>Ascomycota</taxon>
        <taxon>Pezizomycotina</taxon>
        <taxon>Leotiomycetes</taxon>
        <taxon>Helotiales</taxon>
        <taxon>Sclerotiniaceae</taxon>
        <taxon>Botrytis</taxon>
    </lineage>
</organism>
<dbReference type="Proteomes" id="UP000297280">
    <property type="component" value="Unassembled WGS sequence"/>
</dbReference>
<reference evidence="1 2" key="1">
    <citation type="submission" date="2017-12" db="EMBL/GenBank/DDBJ databases">
        <title>Comparative genomics of Botrytis spp.</title>
        <authorList>
            <person name="Valero-Jimenez C.A."/>
            <person name="Tapia P."/>
            <person name="Veloso J."/>
            <person name="Silva-Moreno E."/>
            <person name="Staats M."/>
            <person name="Valdes J.H."/>
            <person name="Van Kan J.A.L."/>
        </authorList>
    </citation>
    <scope>NUCLEOTIDE SEQUENCE [LARGE SCALE GENOMIC DNA]</scope>
    <source>
        <strain evidence="1 2">MUCL3349</strain>
    </source>
</reference>
<protein>
    <submittedName>
        <fullName evidence="1">Uncharacterized protein</fullName>
    </submittedName>
</protein>
<dbReference type="EMBL" id="PQXO01001163">
    <property type="protein sequence ID" value="TGO81403.1"/>
    <property type="molecule type" value="Genomic_DNA"/>
</dbReference>
<comment type="caution">
    <text evidence="1">The sequence shown here is derived from an EMBL/GenBank/DDBJ whole genome shotgun (WGS) entry which is preliminary data.</text>
</comment>
<dbReference type="AlphaFoldDB" id="A0A4Z1KJP7"/>
<keyword evidence="2" id="KW-1185">Reference proteome</keyword>
<sequence>MTIQLTSSTETIPPTPLRLEVEVKAEVELENGATWPQPVYLYRVSTHISLSYFDVTCGM</sequence>
<proteinExistence type="predicted"/>
<evidence type="ECO:0000313" key="1">
    <source>
        <dbReference type="EMBL" id="TGO81403.1"/>
    </source>
</evidence>
<gene>
    <name evidence="1" type="ORF">BPOR_1170g00020</name>
</gene>
<accession>A0A4Z1KJP7</accession>